<feature type="domain" description="Replication protein A 70 kDa DNA-binding subunit B/D first OB fold" evidence="1">
    <location>
        <begin position="19"/>
        <end position="120"/>
    </location>
</feature>
<dbReference type="Pfam" id="PF02721">
    <property type="entry name" value="DUF223"/>
    <property type="match status" value="1"/>
</dbReference>
<evidence type="ECO:0000313" key="2">
    <source>
        <dbReference type="EMBL" id="KAE9603804.1"/>
    </source>
</evidence>
<dbReference type="SUPFAM" id="SSF50249">
    <property type="entry name" value="Nucleic acid-binding proteins"/>
    <property type="match status" value="3"/>
</dbReference>
<sequence>MCDVCIFSYISIMSTSRPFDMIMDLNDSKYLWKIALRITDIWYVQLPPKPGHLEMILMDSKGDRIQVSVRKDQFNEWREHLVESSTYVMHNFNVMHNDIQFKACDHVYRMQFTAGTTLKQREFPDIPEWEYDFKKFGDILDGNGRNDLLIDIIGAFDKVIFSQTQGNLKKVVFSLKDFSGDFINYTLWESHATKFEKHYNNHCNVEPMIILLTHARIKEGQGKYPHSISNSWCGSKILIGEEIPNIDKYKQRYKLDIKVIHQHGSGRFVFWDCQCADIIGVSASDLRDQMVAEGEDDPKAFSLILDELLARTMALRVKVQPSYNQSSVIRLSEDPNLIKNILDQIVIFQSVYITADHDPDLLQVLTPAKRLSADIDVDLIQSPLYNSTQLSSSKVAKHINID</sequence>
<protein>
    <submittedName>
        <fullName evidence="2">Putative nucleic acid-binding protein</fullName>
    </submittedName>
</protein>
<dbReference type="PANTHER" id="PTHR47165:SF4">
    <property type="entry name" value="OS03G0429900 PROTEIN"/>
    <property type="match status" value="1"/>
</dbReference>
<name>A0A6A4PRB7_LUPAL</name>
<dbReference type="EMBL" id="WOCE01000011">
    <property type="protein sequence ID" value="KAE9603804.1"/>
    <property type="molecule type" value="Genomic_DNA"/>
</dbReference>
<dbReference type="InterPro" id="IPR003871">
    <property type="entry name" value="RFA1B/D_OB_1st"/>
</dbReference>
<dbReference type="CDD" id="cd04481">
    <property type="entry name" value="RPA1_DBD_B_like"/>
    <property type="match status" value="1"/>
</dbReference>
<dbReference type="CDD" id="cd04480">
    <property type="entry name" value="RPA1_DBD_A_like"/>
    <property type="match status" value="1"/>
</dbReference>
<dbReference type="OrthoDB" id="1434837at2759"/>
<organism evidence="2 3">
    <name type="scientific">Lupinus albus</name>
    <name type="common">White lupine</name>
    <name type="synonym">Lupinus termis</name>
    <dbReference type="NCBI Taxonomy" id="3870"/>
    <lineage>
        <taxon>Eukaryota</taxon>
        <taxon>Viridiplantae</taxon>
        <taxon>Streptophyta</taxon>
        <taxon>Embryophyta</taxon>
        <taxon>Tracheophyta</taxon>
        <taxon>Spermatophyta</taxon>
        <taxon>Magnoliopsida</taxon>
        <taxon>eudicotyledons</taxon>
        <taxon>Gunneridae</taxon>
        <taxon>Pentapetalae</taxon>
        <taxon>rosids</taxon>
        <taxon>fabids</taxon>
        <taxon>Fabales</taxon>
        <taxon>Fabaceae</taxon>
        <taxon>Papilionoideae</taxon>
        <taxon>50 kb inversion clade</taxon>
        <taxon>genistoids sensu lato</taxon>
        <taxon>core genistoids</taxon>
        <taxon>Genisteae</taxon>
        <taxon>Lupinus</taxon>
    </lineage>
</organism>
<comment type="caution">
    <text evidence="2">The sequence shown here is derived from an EMBL/GenBank/DDBJ whole genome shotgun (WGS) entry which is preliminary data.</text>
</comment>
<dbReference type="AlphaFoldDB" id="A0A6A4PRB7"/>
<gene>
    <name evidence="2" type="ORF">Lalb_Chr11g0064711</name>
</gene>
<dbReference type="Gene3D" id="2.40.50.140">
    <property type="entry name" value="Nucleic acid-binding proteins"/>
    <property type="match status" value="2"/>
</dbReference>
<evidence type="ECO:0000259" key="1">
    <source>
        <dbReference type="Pfam" id="PF02721"/>
    </source>
</evidence>
<accession>A0A6A4PRB7</accession>
<dbReference type="Proteomes" id="UP000447434">
    <property type="component" value="Chromosome 11"/>
</dbReference>
<keyword evidence="3" id="KW-1185">Reference proteome</keyword>
<dbReference type="PANTHER" id="PTHR47165">
    <property type="entry name" value="OS03G0429900 PROTEIN"/>
    <property type="match status" value="1"/>
</dbReference>
<proteinExistence type="predicted"/>
<reference evidence="3" key="1">
    <citation type="journal article" date="2020" name="Nat. Commun.">
        <title>Genome sequence of the cluster root forming white lupin.</title>
        <authorList>
            <person name="Hufnagel B."/>
            <person name="Marques A."/>
            <person name="Soriano A."/>
            <person name="Marques L."/>
            <person name="Divol F."/>
            <person name="Doumas P."/>
            <person name="Sallet E."/>
            <person name="Mancinotti D."/>
            <person name="Carrere S."/>
            <person name="Marande W."/>
            <person name="Arribat S."/>
            <person name="Keller J."/>
            <person name="Huneau C."/>
            <person name="Blein T."/>
            <person name="Aime D."/>
            <person name="Laguerre M."/>
            <person name="Taylor J."/>
            <person name="Schubert V."/>
            <person name="Nelson M."/>
            <person name="Geu-Flores F."/>
            <person name="Crespi M."/>
            <person name="Gallardo-Guerrero K."/>
            <person name="Delaux P.-M."/>
            <person name="Salse J."/>
            <person name="Berges H."/>
            <person name="Guyot R."/>
            <person name="Gouzy J."/>
            <person name="Peret B."/>
        </authorList>
    </citation>
    <scope>NUCLEOTIDE SEQUENCE [LARGE SCALE GENOMIC DNA]</scope>
    <source>
        <strain evidence="3">cv. Amiga</strain>
    </source>
</reference>
<evidence type="ECO:0000313" key="3">
    <source>
        <dbReference type="Proteomes" id="UP000447434"/>
    </source>
</evidence>
<dbReference type="InterPro" id="IPR012340">
    <property type="entry name" value="NA-bd_OB-fold"/>
</dbReference>